<keyword evidence="2" id="KW-1185">Reference proteome</keyword>
<reference evidence="2" key="1">
    <citation type="submission" date="2017-06" db="EMBL/GenBank/DDBJ databases">
        <title>Genome analysis of Fimbriiglobus ruber SP5, the first member of the order Planctomycetales with confirmed chitinolytic capability.</title>
        <authorList>
            <person name="Ravin N.V."/>
            <person name="Rakitin A.L."/>
            <person name="Ivanova A.A."/>
            <person name="Beletsky A.V."/>
            <person name="Kulichevskaya I.S."/>
            <person name="Mardanov A.V."/>
            <person name="Dedysh S.N."/>
        </authorList>
    </citation>
    <scope>NUCLEOTIDE SEQUENCE [LARGE SCALE GENOMIC DNA]</scope>
    <source>
        <strain evidence="2">SP5</strain>
    </source>
</reference>
<sequence>MALRKRGQWWYGDSQADIRAEVARYSQLAGYLAEHFADAACPCGGRVFALLLDDEVGVASRVCAACDAEAHPIGDSSEYADEAEEEECACPCGEEAFEITVGVSLYPGSEDVRWLYLGCRCPKCGLTAVYGDWKNEFIGYRELLARV</sequence>
<dbReference type="EMBL" id="NIDE01000005">
    <property type="protein sequence ID" value="OWK41612.1"/>
    <property type="molecule type" value="Genomic_DNA"/>
</dbReference>
<organism evidence="1 2">
    <name type="scientific">Fimbriiglobus ruber</name>
    <dbReference type="NCBI Taxonomy" id="1908690"/>
    <lineage>
        <taxon>Bacteria</taxon>
        <taxon>Pseudomonadati</taxon>
        <taxon>Planctomycetota</taxon>
        <taxon>Planctomycetia</taxon>
        <taxon>Gemmatales</taxon>
        <taxon>Gemmataceae</taxon>
        <taxon>Fimbriiglobus</taxon>
    </lineage>
</organism>
<name>A0A225DJN4_9BACT</name>
<proteinExistence type="predicted"/>
<comment type="caution">
    <text evidence="1">The sequence shown here is derived from an EMBL/GenBank/DDBJ whole genome shotgun (WGS) entry which is preliminary data.</text>
</comment>
<evidence type="ECO:0000313" key="2">
    <source>
        <dbReference type="Proteomes" id="UP000214646"/>
    </source>
</evidence>
<dbReference type="OrthoDB" id="281728at2"/>
<gene>
    <name evidence="1" type="ORF">FRUB_03690</name>
</gene>
<dbReference type="AlphaFoldDB" id="A0A225DJN4"/>
<dbReference type="RefSeq" id="WP_088254895.1">
    <property type="nucleotide sequence ID" value="NZ_NIDE01000005.1"/>
</dbReference>
<protein>
    <recommendedName>
        <fullName evidence="3">Integron gene cassette protein</fullName>
    </recommendedName>
</protein>
<dbReference type="Proteomes" id="UP000214646">
    <property type="component" value="Unassembled WGS sequence"/>
</dbReference>
<evidence type="ECO:0000313" key="1">
    <source>
        <dbReference type="EMBL" id="OWK41612.1"/>
    </source>
</evidence>
<evidence type="ECO:0008006" key="3">
    <source>
        <dbReference type="Google" id="ProtNLM"/>
    </source>
</evidence>
<accession>A0A225DJN4</accession>